<sequence length="285" mass="31684">MKLIAIDLDGTLLTAESKPSAEGIAAIREMLQQQNHKIAICTGRASYDVRHLIGEGLKLPIISFNGAAVYGEDEQLLNETPIKNEIAREAIAFLGDQDVYFEIFSPDAIYSPSKGEDKLRAEMDVLKSANPEIDYGQLWKSALIQFVQFGIVPIDRPMEVIDRGASVYKLLVFTYNEEKLDQIRRHFDSLPSVHTTSSADHTLEIISTETDKGHALQFLADYYGIAMEDTVVIGDSYNDISMFRIAGTRIAMGNAVDEIKQLSTAVTRDNNEHGVAYALNRLIPE</sequence>
<dbReference type="NCBIfam" id="TIGR00099">
    <property type="entry name" value="Cof-subfamily"/>
    <property type="match status" value="1"/>
</dbReference>
<gene>
    <name evidence="1" type="ORF">DFP94_103170</name>
</gene>
<evidence type="ECO:0000313" key="2">
    <source>
        <dbReference type="Proteomes" id="UP000253090"/>
    </source>
</evidence>
<dbReference type="Gene3D" id="3.30.1240.10">
    <property type="match status" value="1"/>
</dbReference>
<dbReference type="GO" id="GO:0005829">
    <property type="term" value="C:cytosol"/>
    <property type="evidence" value="ECO:0007669"/>
    <property type="project" value="TreeGrafter"/>
</dbReference>
<dbReference type="Proteomes" id="UP000253090">
    <property type="component" value="Unassembled WGS sequence"/>
</dbReference>
<dbReference type="EMBL" id="QPJW01000003">
    <property type="protein sequence ID" value="RCX20444.1"/>
    <property type="molecule type" value="Genomic_DNA"/>
</dbReference>
<evidence type="ECO:0000313" key="1">
    <source>
        <dbReference type="EMBL" id="RCX20444.1"/>
    </source>
</evidence>
<dbReference type="Pfam" id="PF08282">
    <property type="entry name" value="Hydrolase_3"/>
    <property type="match status" value="1"/>
</dbReference>
<dbReference type="GO" id="GO:0016791">
    <property type="term" value="F:phosphatase activity"/>
    <property type="evidence" value="ECO:0007669"/>
    <property type="project" value="TreeGrafter"/>
</dbReference>
<organism evidence="1 2">
    <name type="scientific">Fontibacillus phaseoli</name>
    <dbReference type="NCBI Taxonomy" id="1416533"/>
    <lineage>
        <taxon>Bacteria</taxon>
        <taxon>Bacillati</taxon>
        <taxon>Bacillota</taxon>
        <taxon>Bacilli</taxon>
        <taxon>Bacillales</taxon>
        <taxon>Paenibacillaceae</taxon>
        <taxon>Fontibacillus</taxon>
    </lineage>
</organism>
<dbReference type="PANTHER" id="PTHR10000">
    <property type="entry name" value="PHOSPHOSERINE PHOSPHATASE"/>
    <property type="match status" value="1"/>
</dbReference>
<dbReference type="InterPro" id="IPR036412">
    <property type="entry name" value="HAD-like_sf"/>
</dbReference>
<dbReference type="InterPro" id="IPR023214">
    <property type="entry name" value="HAD_sf"/>
</dbReference>
<name>A0A369BL68_9BACL</name>
<dbReference type="PANTHER" id="PTHR10000:SF55">
    <property type="entry name" value="5-AMINO-6-(5-PHOSPHO-D-RIBITYLAMINO)URACIL PHOSPHATASE YCSE"/>
    <property type="match status" value="1"/>
</dbReference>
<dbReference type="SUPFAM" id="SSF56784">
    <property type="entry name" value="HAD-like"/>
    <property type="match status" value="1"/>
</dbReference>
<dbReference type="Gene3D" id="3.40.50.1000">
    <property type="entry name" value="HAD superfamily/HAD-like"/>
    <property type="match status" value="1"/>
</dbReference>
<accession>A0A369BL68</accession>
<dbReference type="OrthoDB" id="9806027at2"/>
<dbReference type="SFLD" id="SFLDG01140">
    <property type="entry name" value="C2.B:_Phosphomannomutase_and_P"/>
    <property type="match status" value="1"/>
</dbReference>
<dbReference type="SFLD" id="SFLDS00003">
    <property type="entry name" value="Haloacid_Dehalogenase"/>
    <property type="match status" value="1"/>
</dbReference>
<dbReference type="PROSITE" id="PS01228">
    <property type="entry name" value="COF_1"/>
    <property type="match status" value="1"/>
</dbReference>
<dbReference type="SFLD" id="SFLDG01144">
    <property type="entry name" value="C2.B.4:_PGP_Like"/>
    <property type="match status" value="1"/>
</dbReference>
<reference evidence="1 2" key="1">
    <citation type="submission" date="2018-07" db="EMBL/GenBank/DDBJ databases">
        <title>Genomic Encyclopedia of Type Strains, Phase III (KMG-III): the genomes of soil and plant-associated and newly described type strains.</title>
        <authorList>
            <person name="Whitman W."/>
        </authorList>
    </citation>
    <scope>NUCLEOTIDE SEQUENCE [LARGE SCALE GENOMIC DNA]</scope>
    <source>
        <strain evidence="1 2">CECT 8333</strain>
    </source>
</reference>
<keyword evidence="2" id="KW-1185">Reference proteome</keyword>
<protein>
    <recommendedName>
        <fullName evidence="3">Cof subfamily protein (Haloacid dehalogenase superfamily)/HAD superfamily hydrolase (TIGR01484 family)</fullName>
    </recommendedName>
</protein>
<evidence type="ECO:0008006" key="3">
    <source>
        <dbReference type="Google" id="ProtNLM"/>
    </source>
</evidence>
<dbReference type="NCBIfam" id="TIGR01484">
    <property type="entry name" value="HAD-SF-IIB"/>
    <property type="match status" value="1"/>
</dbReference>
<dbReference type="AlphaFoldDB" id="A0A369BL68"/>
<proteinExistence type="predicted"/>
<dbReference type="InterPro" id="IPR000150">
    <property type="entry name" value="Cof"/>
</dbReference>
<dbReference type="InterPro" id="IPR006379">
    <property type="entry name" value="HAD-SF_hydro_IIB"/>
</dbReference>
<dbReference type="GO" id="GO:0000287">
    <property type="term" value="F:magnesium ion binding"/>
    <property type="evidence" value="ECO:0007669"/>
    <property type="project" value="TreeGrafter"/>
</dbReference>
<dbReference type="RefSeq" id="WP_114496523.1">
    <property type="nucleotide sequence ID" value="NZ_QPJW01000003.1"/>
</dbReference>
<comment type="caution">
    <text evidence="1">The sequence shown here is derived from an EMBL/GenBank/DDBJ whole genome shotgun (WGS) entry which is preliminary data.</text>
</comment>
<dbReference type="CDD" id="cd07516">
    <property type="entry name" value="HAD_Pase"/>
    <property type="match status" value="1"/>
</dbReference>